<proteinExistence type="predicted"/>
<protein>
    <submittedName>
        <fullName evidence="1">Uncharacterized protein</fullName>
    </submittedName>
</protein>
<gene>
    <name evidence="1" type="ORF">DBRI00130_LOCUS19515</name>
</gene>
<sequence>MPKRWSITESSKYSYKDRRILLQEWRSSVNKRVHNEEKTITAVPDHLCQLPALANNVYDDRTAHGWGPKLREIIAGTRDHESPLSIIRGCEDTLVRNIHSYIAHEYAKNVTLTIPAQYVGYMHIRKIGRYTHGRENTSYYDILDDLPKTSRFEPSGDGQPKQGFVAFATCGSISFPKPADRNVNMLPFIFGDRSSLPSSVQCYYDCIEKCPYPEDYIGKVGYLTVHESYVEAGASQRREGLHIEAPGSFPGAAFTPGMEHSWGMGVFFGPDMYEGGIYMASCRENTSEVWDALVHKDVPGIVDKHGGCEHLRPLIGPGTMLKSNQLIWMTDCTPHQAIPQEKSGIRQFFRVVTPNISHWFAAHSTPNPLVPLPENVIVVESNKFS</sequence>
<dbReference type="AlphaFoldDB" id="A0A6V2GWV3"/>
<dbReference type="EMBL" id="HBNS01024756">
    <property type="protein sequence ID" value="CAE4615998.1"/>
    <property type="molecule type" value="Transcribed_RNA"/>
</dbReference>
<reference evidence="1" key="1">
    <citation type="submission" date="2021-01" db="EMBL/GenBank/DDBJ databases">
        <authorList>
            <person name="Corre E."/>
            <person name="Pelletier E."/>
            <person name="Niang G."/>
            <person name="Scheremetjew M."/>
            <person name="Finn R."/>
            <person name="Kale V."/>
            <person name="Holt S."/>
            <person name="Cochrane G."/>
            <person name="Meng A."/>
            <person name="Brown T."/>
            <person name="Cohen L."/>
        </authorList>
    </citation>
    <scope>NUCLEOTIDE SEQUENCE</scope>
    <source>
        <strain evidence="1">GSO104</strain>
    </source>
</reference>
<accession>A0A6V2GWV3</accession>
<name>A0A6V2GWV3_9STRA</name>
<evidence type="ECO:0000313" key="1">
    <source>
        <dbReference type="EMBL" id="CAE4615998.1"/>
    </source>
</evidence>
<organism evidence="1">
    <name type="scientific">Ditylum brightwellii</name>
    <dbReference type="NCBI Taxonomy" id="49249"/>
    <lineage>
        <taxon>Eukaryota</taxon>
        <taxon>Sar</taxon>
        <taxon>Stramenopiles</taxon>
        <taxon>Ochrophyta</taxon>
        <taxon>Bacillariophyta</taxon>
        <taxon>Mediophyceae</taxon>
        <taxon>Lithodesmiophycidae</taxon>
        <taxon>Lithodesmiales</taxon>
        <taxon>Lithodesmiaceae</taxon>
        <taxon>Ditylum</taxon>
    </lineage>
</organism>